<dbReference type="RefSeq" id="WP_216376527.1">
    <property type="nucleotide sequence ID" value="NZ_JAGRYT010000003.1"/>
</dbReference>
<sequence>MQLTRSHTMAGSDSNTFTQQKVTGTQNLIAGDISALLKIPMGAKDDLFHVLNVCRRCVGELIETDNHVEYIALCGRLLAGFNVLRVVLDNPLPKYLIEQLTVEEGYSESLRTALETESETLCDYCAALSMVLLNQQLSAEQQIQITDLLYEVFTMLDEDLKAPRFVRTKKGLAMIDGGIVSGIH</sequence>
<protein>
    <submittedName>
        <fullName evidence="1">Uncharacterized protein</fullName>
    </submittedName>
</protein>
<name>A0ABS6DK07_9ENTR</name>
<reference evidence="2" key="2">
    <citation type="submission" date="2023-07" db="EMBL/GenBank/DDBJ databases">
        <title>Cedecea davisae an AmpC producer and its therapeutic implications.</title>
        <authorList>
            <person name="Notter J."/>
        </authorList>
    </citation>
    <scope>NUCLEOTIDE SEQUENCE [LARGE SCALE GENOMIC DNA]</scope>
    <source>
        <strain evidence="2">1</strain>
    </source>
</reference>
<evidence type="ECO:0000313" key="1">
    <source>
        <dbReference type="EMBL" id="MBU4683557.1"/>
    </source>
</evidence>
<gene>
    <name evidence="1" type="ORF">KC222_16245</name>
</gene>
<dbReference type="EMBL" id="JAGRYU010000030">
    <property type="protein sequence ID" value="MBU4683557.1"/>
    <property type="molecule type" value="Genomic_DNA"/>
</dbReference>
<reference evidence="1 2" key="1">
    <citation type="submission" date="2021-04" db="EMBL/GenBank/DDBJ databases">
        <authorList>
            <person name="Seiffert S.N."/>
        </authorList>
    </citation>
    <scope>NUCLEOTIDE SEQUENCE [LARGE SCALE GENOMIC DNA]</scope>
    <source>
        <strain evidence="1 2">1</strain>
    </source>
</reference>
<accession>A0ABS6DK07</accession>
<evidence type="ECO:0000313" key="2">
    <source>
        <dbReference type="Proteomes" id="UP000686327"/>
    </source>
</evidence>
<proteinExistence type="predicted"/>
<keyword evidence="2" id="KW-1185">Reference proteome</keyword>
<organism evidence="1 2">
    <name type="scientific">Cedecea davisae</name>
    <dbReference type="NCBI Taxonomy" id="158484"/>
    <lineage>
        <taxon>Bacteria</taxon>
        <taxon>Pseudomonadati</taxon>
        <taxon>Pseudomonadota</taxon>
        <taxon>Gammaproteobacteria</taxon>
        <taxon>Enterobacterales</taxon>
        <taxon>Enterobacteriaceae</taxon>
        <taxon>Cedecea</taxon>
    </lineage>
</organism>
<dbReference type="Proteomes" id="UP000686327">
    <property type="component" value="Unassembled WGS sequence"/>
</dbReference>
<comment type="caution">
    <text evidence="1">The sequence shown here is derived from an EMBL/GenBank/DDBJ whole genome shotgun (WGS) entry which is preliminary data.</text>
</comment>